<dbReference type="EMBL" id="PVNP01000005">
    <property type="protein sequence ID" value="PRO75503.1"/>
    <property type="molecule type" value="Genomic_DNA"/>
</dbReference>
<evidence type="ECO:0000259" key="1">
    <source>
        <dbReference type="Pfam" id="PF00326"/>
    </source>
</evidence>
<dbReference type="Gene3D" id="3.40.50.1820">
    <property type="entry name" value="alpha/beta hydrolase"/>
    <property type="match status" value="1"/>
</dbReference>
<dbReference type="SUPFAM" id="SSF53474">
    <property type="entry name" value="alpha/beta-Hydrolases"/>
    <property type="match status" value="1"/>
</dbReference>
<dbReference type="GO" id="GO:0008236">
    <property type="term" value="F:serine-type peptidase activity"/>
    <property type="evidence" value="ECO:0007669"/>
    <property type="project" value="InterPro"/>
</dbReference>
<keyword evidence="4" id="KW-1185">Reference proteome</keyword>
<organism evidence="3 4">
    <name type="scientific">Alteromonas alba</name>
    <dbReference type="NCBI Taxonomy" id="2079529"/>
    <lineage>
        <taxon>Bacteria</taxon>
        <taxon>Pseudomonadati</taxon>
        <taxon>Pseudomonadota</taxon>
        <taxon>Gammaproteobacteria</taxon>
        <taxon>Alteromonadales</taxon>
        <taxon>Alteromonadaceae</taxon>
        <taxon>Alteromonas/Salinimonas group</taxon>
        <taxon>Alteromonas</taxon>
    </lineage>
</organism>
<dbReference type="Proteomes" id="UP000238949">
    <property type="component" value="Unassembled WGS sequence"/>
</dbReference>
<gene>
    <name evidence="3" type="ORF">C6Y40_00930</name>
</gene>
<dbReference type="InterPro" id="IPR050278">
    <property type="entry name" value="Serine_Prot_S9B/DPPIV"/>
</dbReference>
<feature type="domain" description="Dipeptidylpeptidase IV N-terminal" evidence="2">
    <location>
        <begin position="122"/>
        <end position="445"/>
    </location>
</feature>
<dbReference type="PANTHER" id="PTHR11731:SF193">
    <property type="entry name" value="DIPEPTIDYL PEPTIDASE 9"/>
    <property type="match status" value="1"/>
</dbReference>
<dbReference type="Gene3D" id="2.140.10.30">
    <property type="entry name" value="Dipeptidylpeptidase IV, N-terminal domain"/>
    <property type="match status" value="1"/>
</dbReference>
<dbReference type="PANTHER" id="PTHR11731">
    <property type="entry name" value="PROTEASE FAMILY S9B,C DIPEPTIDYL-PEPTIDASE IV-RELATED"/>
    <property type="match status" value="1"/>
</dbReference>
<dbReference type="GO" id="GO:0008239">
    <property type="term" value="F:dipeptidyl-peptidase activity"/>
    <property type="evidence" value="ECO:0007669"/>
    <property type="project" value="TreeGrafter"/>
</dbReference>
<dbReference type="Pfam" id="PF00326">
    <property type="entry name" value="Peptidase_S9"/>
    <property type="match status" value="1"/>
</dbReference>
<dbReference type="SUPFAM" id="SSF82171">
    <property type="entry name" value="DPP6 N-terminal domain-like"/>
    <property type="match status" value="1"/>
</dbReference>
<dbReference type="AlphaFoldDB" id="A0A2S9VGC3"/>
<dbReference type="RefSeq" id="WP_105932899.1">
    <property type="nucleotide sequence ID" value="NZ_PVNP01000005.1"/>
</dbReference>
<proteinExistence type="predicted"/>
<evidence type="ECO:0000313" key="4">
    <source>
        <dbReference type="Proteomes" id="UP000238949"/>
    </source>
</evidence>
<name>A0A2S9VGC3_9ALTE</name>
<dbReference type="InterPro" id="IPR002469">
    <property type="entry name" value="Peptidase_S9B_N"/>
</dbReference>
<evidence type="ECO:0000259" key="2">
    <source>
        <dbReference type="Pfam" id="PF00930"/>
    </source>
</evidence>
<dbReference type="GO" id="GO:0006508">
    <property type="term" value="P:proteolysis"/>
    <property type="evidence" value="ECO:0007669"/>
    <property type="project" value="InterPro"/>
</dbReference>
<feature type="domain" description="Peptidase S9 prolyl oligopeptidase catalytic" evidence="1">
    <location>
        <begin position="537"/>
        <end position="732"/>
    </location>
</feature>
<accession>A0A2S9VGC3</accession>
<evidence type="ECO:0000313" key="3">
    <source>
        <dbReference type="EMBL" id="PRO75503.1"/>
    </source>
</evidence>
<dbReference type="OrthoDB" id="9812921at2"/>
<comment type="caution">
    <text evidence="3">The sequence shown here is derived from an EMBL/GenBank/DDBJ whole genome shotgun (WGS) entry which is preliminary data.</text>
</comment>
<dbReference type="Pfam" id="PF00930">
    <property type="entry name" value="DPPIV_N"/>
    <property type="match status" value="1"/>
</dbReference>
<reference evidence="4" key="1">
    <citation type="journal article" date="2020" name="Int. J. Syst. Evol. Microbiol.">
        <title>Alteromonas alba sp. nov., a marine bacterium isolated from the seawater of the West Pacific Ocean.</title>
        <authorList>
            <person name="Sun C."/>
            <person name="Wu Y.-H."/>
            <person name="Xamxidin M."/>
            <person name="Cheng H."/>
            <person name="Xu X.-W."/>
        </authorList>
    </citation>
    <scope>NUCLEOTIDE SEQUENCE [LARGE SCALE GENOMIC DNA]</scope>
    <source>
        <strain evidence="4">190</strain>
    </source>
</reference>
<dbReference type="InterPro" id="IPR001375">
    <property type="entry name" value="Peptidase_S9_cat"/>
</dbReference>
<sequence length="734" mass="83505">MKKALILGALMLTNTVAAEKLTIERIYASPSLDGSSPRNLQVAPDGQRVTYLQGKQSDYERLDLWEYNIASGTSRLLFDSDDLSSGEETLSDEEKARRERMRLSGSGIVSYQWSADGKALLFPMGGDVFYHQLGKPGARQLLDTEAFETDIKLSPKGNYISFIRDQNLYIKHIGTGKETAITTKGGGNIKYGMAEFVAQEEMNRMTGYWWSPDESYIAFTEVDEAPVEVITRSEIYADEIKMIEQKYPKAGTPNVTIKLAVQNIENGERQWIDTGKEQDIYIARGKWMPDSEHFTYQWQSRDQQQLELRSYNVNNQQQKLVLKEQSDTWVNLHDDFTFLADGKHFIWASERDGFKHLYLFSNEGKLIRQLTAGEWVVDELEAVNDKTGQVYFTGRMDTPLERHLYVTDLEGSKPQRLTDRDGMHGISFSRDASIYVDSSSTANRPTQVSLHSADGKQLTWLEENALDENHPLTPYLSDWVEPEFGTITNDDGIDLHYRLYKPAELKGKHPVIVYLYGGPHAQVVNNAWGGNRGLLMQHWVSKGYVVFSIDNRGSNYRGKAFEEPIYKAMGSVEVDDQVSGVKFLHTLPYVDKERIGVYGHSYGGYMTLMSMFKAGDYFKAGVSGAPVTTWRLYDTHYTERYMGNPNTDSNAYEASSVFPYAEGLQGPLLIYHGMADDNVLFTHSTKLYKHLQDAAKPFEVMDYPGKKHSIRGKQTGIHLYHTITNFFDRHFDVK</sequence>
<dbReference type="InterPro" id="IPR029058">
    <property type="entry name" value="AB_hydrolase_fold"/>
</dbReference>
<protein>
    <submittedName>
        <fullName evidence="3">S9 family peptidase</fullName>
    </submittedName>
</protein>